<evidence type="ECO:0000313" key="2">
    <source>
        <dbReference type="Proteomes" id="UP000646548"/>
    </source>
</evidence>
<protein>
    <submittedName>
        <fullName evidence="1">Uncharacterized protein</fullName>
    </submittedName>
</protein>
<proteinExistence type="predicted"/>
<comment type="caution">
    <text evidence="1">The sequence shown here is derived from an EMBL/GenBank/DDBJ whole genome shotgun (WGS) entry which is preliminary data.</text>
</comment>
<sequence length="143" mass="16679">MDLMTAITPENMRLPRMWFIFQRVYTVKTHQNEAECRTGENVPKGTVSAPSPNQPSILSLFPSFVYEQRQKKKRQVRNLTTVNFLIVKQQQFIRKSYKSPVRLQEHTALCKTQNTCSCAQDFRLSFWGVKSNFICPFDQPEGD</sequence>
<gene>
    <name evidence="1" type="ORF">FQA47_011113</name>
</gene>
<organism evidence="1 2">
    <name type="scientific">Oryzias melastigma</name>
    <name type="common">Marine medaka</name>
    <dbReference type="NCBI Taxonomy" id="30732"/>
    <lineage>
        <taxon>Eukaryota</taxon>
        <taxon>Metazoa</taxon>
        <taxon>Chordata</taxon>
        <taxon>Craniata</taxon>
        <taxon>Vertebrata</taxon>
        <taxon>Euteleostomi</taxon>
        <taxon>Actinopterygii</taxon>
        <taxon>Neopterygii</taxon>
        <taxon>Teleostei</taxon>
        <taxon>Neoteleostei</taxon>
        <taxon>Acanthomorphata</taxon>
        <taxon>Ovalentaria</taxon>
        <taxon>Atherinomorphae</taxon>
        <taxon>Beloniformes</taxon>
        <taxon>Adrianichthyidae</taxon>
        <taxon>Oryziinae</taxon>
        <taxon>Oryzias</taxon>
    </lineage>
</organism>
<accession>A0A834KVU4</accession>
<dbReference type="AlphaFoldDB" id="A0A834KVU4"/>
<name>A0A834KVU4_ORYME</name>
<dbReference type="EMBL" id="WKFB01000115">
    <property type="protein sequence ID" value="KAF6735232.1"/>
    <property type="molecule type" value="Genomic_DNA"/>
</dbReference>
<dbReference type="Proteomes" id="UP000646548">
    <property type="component" value="Unassembled WGS sequence"/>
</dbReference>
<reference evidence="1" key="1">
    <citation type="journal article" name="BMC Genomics">
        <title>Long-read sequencing and de novo genome assembly of marine medaka (Oryzias melastigma).</title>
        <authorList>
            <person name="Liang P."/>
            <person name="Saqib H.S.A."/>
            <person name="Ni X."/>
            <person name="Shen Y."/>
        </authorList>
    </citation>
    <scope>NUCLEOTIDE SEQUENCE</scope>
    <source>
        <strain evidence="1">Bigg-433</strain>
    </source>
</reference>
<evidence type="ECO:0000313" key="1">
    <source>
        <dbReference type="EMBL" id="KAF6735232.1"/>
    </source>
</evidence>